<dbReference type="GO" id="GO:0003677">
    <property type="term" value="F:DNA binding"/>
    <property type="evidence" value="ECO:0007669"/>
    <property type="project" value="UniProtKB-KW"/>
</dbReference>
<organism evidence="4 5">
    <name type="scientific">Pseudorhodoplanes sinuspersici</name>
    <dbReference type="NCBI Taxonomy" id="1235591"/>
    <lineage>
        <taxon>Bacteria</taxon>
        <taxon>Pseudomonadati</taxon>
        <taxon>Pseudomonadota</taxon>
        <taxon>Alphaproteobacteria</taxon>
        <taxon>Hyphomicrobiales</taxon>
        <taxon>Pseudorhodoplanes</taxon>
    </lineage>
</organism>
<dbReference type="AlphaFoldDB" id="A0A1W6ZJU7"/>
<dbReference type="GO" id="GO:0003700">
    <property type="term" value="F:DNA-binding transcription factor activity"/>
    <property type="evidence" value="ECO:0007669"/>
    <property type="project" value="TreeGrafter"/>
</dbReference>
<dbReference type="SUPFAM" id="SSF46785">
    <property type="entry name" value="Winged helix' DNA-binding domain"/>
    <property type="match status" value="1"/>
</dbReference>
<dbReference type="InterPro" id="IPR014757">
    <property type="entry name" value="Tscrpt_reg_IclR_C"/>
</dbReference>
<dbReference type="EMBL" id="CP021112">
    <property type="protein sequence ID" value="ARP97656.1"/>
    <property type="molecule type" value="Genomic_DNA"/>
</dbReference>
<name>A0A1W6ZJU7_9HYPH</name>
<keyword evidence="5" id="KW-1185">Reference proteome</keyword>
<dbReference type="SMART" id="SM00346">
    <property type="entry name" value="HTH_ICLR"/>
    <property type="match status" value="1"/>
</dbReference>
<sequence>MGIRSIERAMKVLQEMNLQPYTSIAHLHARTGLPKATLVRILKTLEDLGYVENDQRLGGYQVSALVGSLSSGFHKEPMVVEAGRPWAVAFTRRHQWPVSISLLDQNAMVVRFSTVPDSSMSPFHKTVNMRLPLLTRGMGLAYLAFTPKEEFDLIVEMLRRSDDPEDNLAQDMDKLDRLVQQVRRQGYASRAKHVEPRNSNTIAVPIMNEVGRVVASFGLTYFTAALSESEACKRYVPVLKSTSAEITQDLARIARTSSGWSSDRALADDAAAANHSTGA</sequence>
<dbReference type="InterPro" id="IPR050707">
    <property type="entry name" value="HTH_MetabolicPath_Reg"/>
</dbReference>
<dbReference type="SUPFAM" id="SSF55781">
    <property type="entry name" value="GAF domain-like"/>
    <property type="match status" value="1"/>
</dbReference>
<dbReference type="PROSITE" id="PS51077">
    <property type="entry name" value="HTH_ICLR"/>
    <property type="match status" value="1"/>
</dbReference>
<evidence type="ECO:0000313" key="4">
    <source>
        <dbReference type="EMBL" id="ARP97656.1"/>
    </source>
</evidence>
<dbReference type="InterPro" id="IPR036390">
    <property type="entry name" value="WH_DNA-bd_sf"/>
</dbReference>
<reference evidence="4 5" key="1">
    <citation type="submission" date="2017-05" db="EMBL/GenBank/DDBJ databases">
        <title>Full genome sequence of Pseudorhodoplanes sinuspersici.</title>
        <authorList>
            <person name="Dastgheib S.M.M."/>
            <person name="Shavandi M."/>
            <person name="Tirandaz H."/>
        </authorList>
    </citation>
    <scope>NUCLEOTIDE SEQUENCE [LARGE SCALE GENOMIC DNA]</scope>
    <source>
        <strain evidence="4 5">RIPI110</strain>
    </source>
</reference>
<keyword evidence="3" id="KW-0804">Transcription</keyword>
<dbReference type="GO" id="GO:0045892">
    <property type="term" value="P:negative regulation of DNA-templated transcription"/>
    <property type="evidence" value="ECO:0007669"/>
    <property type="project" value="TreeGrafter"/>
</dbReference>
<evidence type="ECO:0000256" key="2">
    <source>
        <dbReference type="ARBA" id="ARBA00023125"/>
    </source>
</evidence>
<dbReference type="InterPro" id="IPR005471">
    <property type="entry name" value="Tscrpt_reg_IclR_N"/>
</dbReference>
<dbReference type="InterPro" id="IPR036388">
    <property type="entry name" value="WH-like_DNA-bd_sf"/>
</dbReference>
<dbReference type="STRING" id="1235591.CAK95_00125"/>
<dbReference type="PROSITE" id="PS51078">
    <property type="entry name" value="ICLR_ED"/>
    <property type="match status" value="1"/>
</dbReference>
<dbReference type="Gene3D" id="1.10.10.10">
    <property type="entry name" value="Winged helix-like DNA-binding domain superfamily/Winged helix DNA-binding domain"/>
    <property type="match status" value="1"/>
</dbReference>
<gene>
    <name evidence="4" type="ORF">CAK95_00125</name>
</gene>
<accession>A0A1W6ZJU7</accession>
<dbReference type="KEGG" id="psin:CAK95_00125"/>
<dbReference type="Pfam" id="PF01614">
    <property type="entry name" value="IclR_C"/>
    <property type="match status" value="1"/>
</dbReference>
<dbReference type="Proteomes" id="UP000194137">
    <property type="component" value="Chromosome"/>
</dbReference>
<dbReference type="Gene3D" id="3.30.450.40">
    <property type="match status" value="1"/>
</dbReference>
<proteinExistence type="predicted"/>
<evidence type="ECO:0000313" key="5">
    <source>
        <dbReference type="Proteomes" id="UP000194137"/>
    </source>
</evidence>
<keyword evidence="1" id="KW-0805">Transcription regulation</keyword>
<keyword evidence="2" id="KW-0238">DNA-binding</keyword>
<dbReference type="OrthoDB" id="9807558at2"/>
<dbReference type="PANTHER" id="PTHR30136">
    <property type="entry name" value="HELIX-TURN-HELIX TRANSCRIPTIONAL REGULATOR, ICLR FAMILY"/>
    <property type="match status" value="1"/>
</dbReference>
<protein>
    <submittedName>
        <fullName evidence="4">Transcriptional regulator</fullName>
    </submittedName>
</protein>
<dbReference type="Pfam" id="PF09339">
    <property type="entry name" value="HTH_IclR"/>
    <property type="match status" value="1"/>
</dbReference>
<dbReference type="PANTHER" id="PTHR30136:SF23">
    <property type="entry name" value="DNA-BINDING TRANSCRIPTIONAL ACTIVATOR MHPR"/>
    <property type="match status" value="1"/>
</dbReference>
<evidence type="ECO:0000256" key="3">
    <source>
        <dbReference type="ARBA" id="ARBA00023163"/>
    </source>
</evidence>
<dbReference type="InterPro" id="IPR029016">
    <property type="entry name" value="GAF-like_dom_sf"/>
</dbReference>
<evidence type="ECO:0000256" key="1">
    <source>
        <dbReference type="ARBA" id="ARBA00023015"/>
    </source>
</evidence>